<evidence type="ECO:0000256" key="1">
    <source>
        <dbReference type="ARBA" id="ARBA00004141"/>
    </source>
</evidence>
<evidence type="ECO:0000256" key="7">
    <source>
        <dbReference type="ARBA" id="ARBA00023053"/>
    </source>
</evidence>
<dbReference type="PRINTS" id="PR01078">
    <property type="entry name" value="AMINACHANNEL"/>
</dbReference>
<evidence type="ECO:0000256" key="13">
    <source>
        <dbReference type="SAM" id="Phobius"/>
    </source>
</evidence>
<evidence type="ECO:0000256" key="3">
    <source>
        <dbReference type="ARBA" id="ARBA00022448"/>
    </source>
</evidence>
<evidence type="ECO:0000256" key="9">
    <source>
        <dbReference type="ARBA" id="ARBA00023136"/>
    </source>
</evidence>
<feature type="transmembrane region" description="Helical" evidence="13">
    <location>
        <begin position="500"/>
        <end position="519"/>
    </location>
</feature>
<evidence type="ECO:0000256" key="4">
    <source>
        <dbReference type="ARBA" id="ARBA00022461"/>
    </source>
</evidence>
<comment type="similarity">
    <text evidence="2 12">Belongs to the amiloride-sensitive sodium channel (TC 1.A.6) family.</text>
</comment>
<comment type="subcellular location">
    <subcellularLocation>
        <location evidence="1">Membrane</location>
        <topology evidence="1">Multi-pass membrane protein</topology>
    </subcellularLocation>
</comment>
<feature type="transmembrane region" description="Helical" evidence="13">
    <location>
        <begin position="63"/>
        <end position="81"/>
    </location>
</feature>
<keyword evidence="3 12" id="KW-0813">Transport</keyword>
<dbReference type="PANTHER" id="PTHR11690">
    <property type="entry name" value="AMILORIDE-SENSITIVE SODIUM CHANNEL-RELATED"/>
    <property type="match status" value="1"/>
</dbReference>
<sequence length="549" mass="61871">MEMLNDQTKNIPNADLSVVNVYKPKNPTWKENLSFYFSEYCGATSIHGVQYLGERRRLLIEKIVWAVIITTVWCICIYLITQTYNKWVTSPVIVTFATTETPISDIPFPTVTISPEANADITVFNYTDVLIKKVLGSDVTDEEKQYFDALSLACQGFDLMDDYGIGKTGNVTIELEDLLKILNVVVPVTFVNASYGMWQDQQGSELLTKTISSTGFSFAFNSLSHLEILNVPDDVETHSKAAPKKNWSLDEGYSKKAGRDVFPRRAFVSGMNGGFSFVGATLDGDSKYSCNAPLTGYKVTLHHPSEFPDWDKQIRLPLNQAVLVAIKPRMITISDKLKSYKPEARKCYLGDERKLRFFKSYTQQNCLHECRLNTTLNVCNCLPFYMLGFGGIPICGPGSISCVNKATEQYTLTEGNQKCNCLPSCTSLEYDVEISQTDCDLNLMMSLIAMLEQKNISLDINIRSAHLSLLIVYYKEMQFLTSQRNELYGYVDFFSNTGGLLGLFIGFSVTSFIEILYFLTLRLRCNISIFGKRFWSGSSELIDNYNSAK</sequence>
<dbReference type="InterPro" id="IPR001873">
    <property type="entry name" value="ENaC"/>
</dbReference>
<dbReference type="Gene3D" id="1.10.287.770">
    <property type="entry name" value="YojJ-like"/>
    <property type="match status" value="1"/>
</dbReference>
<dbReference type="Proteomes" id="UP000801492">
    <property type="component" value="Unassembled WGS sequence"/>
</dbReference>
<evidence type="ECO:0000256" key="8">
    <source>
        <dbReference type="ARBA" id="ARBA00023065"/>
    </source>
</evidence>
<keyword evidence="6 13" id="KW-1133">Transmembrane helix</keyword>
<evidence type="ECO:0000256" key="5">
    <source>
        <dbReference type="ARBA" id="ARBA00022692"/>
    </source>
</evidence>
<keyword evidence="4 12" id="KW-0894">Sodium channel</keyword>
<dbReference type="OrthoDB" id="6021021at2759"/>
<keyword evidence="9 13" id="KW-0472">Membrane</keyword>
<evidence type="ECO:0000256" key="2">
    <source>
        <dbReference type="ARBA" id="ARBA00007193"/>
    </source>
</evidence>
<protein>
    <submittedName>
        <fullName evidence="14">Uncharacterized protein</fullName>
    </submittedName>
</protein>
<keyword evidence="15" id="KW-1185">Reference proteome</keyword>
<keyword evidence="7" id="KW-0915">Sodium</keyword>
<keyword evidence="8 12" id="KW-0406">Ion transport</keyword>
<comment type="caution">
    <text evidence="14">The sequence shown here is derived from an EMBL/GenBank/DDBJ whole genome shotgun (WGS) entry which is preliminary data.</text>
</comment>
<dbReference type="GO" id="GO:0005886">
    <property type="term" value="C:plasma membrane"/>
    <property type="evidence" value="ECO:0007669"/>
    <property type="project" value="TreeGrafter"/>
</dbReference>
<dbReference type="Gene3D" id="1.10.287.820">
    <property type="entry name" value="Acid-sensing ion channel domain"/>
    <property type="match status" value="1"/>
</dbReference>
<evidence type="ECO:0000313" key="15">
    <source>
        <dbReference type="Proteomes" id="UP000801492"/>
    </source>
</evidence>
<dbReference type="PANTHER" id="PTHR11690:SF288">
    <property type="entry name" value="AMILORIDE-SENSITIVE NA+ CHANNEL-RELATED"/>
    <property type="match status" value="1"/>
</dbReference>
<keyword evidence="10 12" id="KW-0739">Sodium transport</keyword>
<accession>A0A8K0GGP6</accession>
<evidence type="ECO:0000256" key="12">
    <source>
        <dbReference type="RuleBase" id="RU000679"/>
    </source>
</evidence>
<reference evidence="14" key="1">
    <citation type="submission" date="2019-08" db="EMBL/GenBank/DDBJ databases">
        <title>The genome of the North American firefly Photinus pyralis.</title>
        <authorList>
            <consortium name="Photinus pyralis genome working group"/>
            <person name="Fallon T.R."/>
            <person name="Sander Lower S.E."/>
            <person name="Weng J.-K."/>
        </authorList>
    </citation>
    <scope>NUCLEOTIDE SEQUENCE</scope>
    <source>
        <strain evidence="14">TRF0915ILg1</strain>
        <tissue evidence="14">Whole body</tissue>
    </source>
</reference>
<dbReference type="Pfam" id="PF00858">
    <property type="entry name" value="ASC"/>
    <property type="match status" value="1"/>
</dbReference>
<keyword evidence="11 12" id="KW-0407">Ion channel</keyword>
<evidence type="ECO:0000313" key="14">
    <source>
        <dbReference type="EMBL" id="KAF2901092.1"/>
    </source>
</evidence>
<evidence type="ECO:0000256" key="11">
    <source>
        <dbReference type="ARBA" id="ARBA00023303"/>
    </source>
</evidence>
<evidence type="ECO:0000256" key="6">
    <source>
        <dbReference type="ARBA" id="ARBA00022989"/>
    </source>
</evidence>
<gene>
    <name evidence="14" type="ORF">ILUMI_05095</name>
</gene>
<organism evidence="14 15">
    <name type="scientific">Ignelater luminosus</name>
    <name type="common">Cucubano</name>
    <name type="synonym">Pyrophorus luminosus</name>
    <dbReference type="NCBI Taxonomy" id="2038154"/>
    <lineage>
        <taxon>Eukaryota</taxon>
        <taxon>Metazoa</taxon>
        <taxon>Ecdysozoa</taxon>
        <taxon>Arthropoda</taxon>
        <taxon>Hexapoda</taxon>
        <taxon>Insecta</taxon>
        <taxon>Pterygota</taxon>
        <taxon>Neoptera</taxon>
        <taxon>Endopterygota</taxon>
        <taxon>Coleoptera</taxon>
        <taxon>Polyphaga</taxon>
        <taxon>Elateriformia</taxon>
        <taxon>Elateroidea</taxon>
        <taxon>Elateridae</taxon>
        <taxon>Agrypninae</taxon>
        <taxon>Pyrophorini</taxon>
        <taxon>Ignelater</taxon>
    </lineage>
</organism>
<evidence type="ECO:0000256" key="10">
    <source>
        <dbReference type="ARBA" id="ARBA00023201"/>
    </source>
</evidence>
<name>A0A8K0GGP6_IGNLU</name>
<dbReference type="GO" id="GO:0015280">
    <property type="term" value="F:ligand-gated sodium channel activity"/>
    <property type="evidence" value="ECO:0007669"/>
    <property type="project" value="TreeGrafter"/>
</dbReference>
<keyword evidence="5 12" id="KW-0812">Transmembrane</keyword>
<proteinExistence type="inferred from homology"/>
<dbReference type="EMBL" id="VTPC01001883">
    <property type="protein sequence ID" value="KAF2901092.1"/>
    <property type="molecule type" value="Genomic_DNA"/>
</dbReference>
<dbReference type="AlphaFoldDB" id="A0A8K0GGP6"/>